<evidence type="ECO:0000256" key="2">
    <source>
        <dbReference type="ARBA" id="ARBA00023015"/>
    </source>
</evidence>
<keyword evidence="7" id="KW-1185">Reference proteome</keyword>
<reference evidence="6 7" key="1">
    <citation type="submission" date="2019-08" db="EMBL/GenBank/DDBJ databases">
        <authorList>
            <person name="Liang Q."/>
        </authorList>
    </citation>
    <scope>NUCLEOTIDE SEQUENCE [LARGE SCALE GENOMIC DNA]</scope>
    <source>
        <strain evidence="6 7">V1718</strain>
    </source>
</reference>
<dbReference type="AlphaFoldDB" id="A0A5B8XTI1"/>
<dbReference type="PANTHER" id="PTHR30419">
    <property type="entry name" value="HTH-TYPE TRANSCRIPTIONAL REGULATOR YBHD"/>
    <property type="match status" value="1"/>
</dbReference>
<gene>
    <name evidence="6" type="ORF">FRD01_09155</name>
</gene>
<dbReference type="GO" id="GO:0003677">
    <property type="term" value="F:DNA binding"/>
    <property type="evidence" value="ECO:0007669"/>
    <property type="project" value="UniProtKB-KW"/>
</dbReference>
<dbReference type="Pfam" id="PF00126">
    <property type="entry name" value="HTH_1"/>
    <property type="match status" value="1"/>
</dbReference>
<evidence type="ECO:0000259" key="5">
    <source>
        <dbReference type="PROSITE" id="PS50931"/>
    </source>
</evidence>
<keyword evidence="2" id="KW-0805">Transcription regulation</keyword>
<evidence type="ECO:0000313" key="6">
    <source>
        <dbReference type="EMBL" id="QED27403.1"/>
    </source>
</evidence>
<keyword evidence="4" id="KW-0804">Transcription</keyword>
<evidence type="ECO:0000256" key="4">
    <source>
        <dbReference type="ARBA" id="ARBA00023163"/>
    </source>
</evidence>
<dbReference type="GO" id="GO:0003700">
    <property type="term" value="F:DNA-binding transcription factor activity"/>
    <property type="evidence" value="ECO:0007669"/>
    <property type="project" value="InterPro"/>
</dbReference>
<dbReference type="OrthoDB" id="9808620at2"/>
<dbReference type="InterPro" id="IPR000847">
    <property type="entry name" value="LysR_HTH_N"/>
</dbReference>
<dbReference type="InterPro" id="IPR036390">
    <property type="entry name" value="WH_DNA-bd_sf"/>
</dbReference>
<evidence type="ECO:0000313" key="7">
    <source>
        <dbReference type="Proteomes" id="UP000321595"/>
    </source>
</evidence>
<name>A0A5B8XTI1_9DELT</name>
<dbReference type="Gene3D" id="3.40.190.290">
    <property type="match status" value="1"/>
</dbReference>
<dbReference type="InterPro" id="IPR036388">
    <property type="entry name" value="WH-like_DNA-bd_sf"/>
</dbReference>
<dbReference type="Proteomes" id="UP000321595">
    <property type="component" value="Chromosome"/>
</dbReference>
<proteinExistence type="inferred from homology"/>
<keyword evidence="3" id="KW-0238">DNA-binding</keyword>
<organism evidence="6 7">
    <name type="scientific">Microvenator marinus</name>
    <dbReference type="NCBI Taxonomy" id="2600177"/>
    <lineage>
        <taxon>Bacteria</taxon>
        <taxon>Deltaproteobacteria</taxon>
        <taxon>Bradymonadales</taxon>
        <taxon>Microvenatoraceae</taxon>
        <taxon>Microvenator</taxon>
    </lineage>
</organism>
<protein>
    <submittedName>
        <fullName evidence="6">LysR family transcriptional regulator</fullName>
    </submittedName>
</protein>
<dbReference type="PANTHER" id="PTHR30419:SF8">
    <property type="entry name" value="NITROGEN ASSIMILATION TRANSCRIPTIONAL ACTIVATOR-RELATED"/>
    <property type="match status" value="1"/>
</dbReference>
<dbReference type="KEGG" id="bbae:FRD01_09155"/>
<dbReference type="GO" id="GO:0005829">
    <property type="term" value="C:cytosol"/>
    <property type="evidence" value="ECO:0007669"/>
    <property type="project" value="TreeGrafter"/>
</dbReference>
<feature type="domain" description="HTH lysR-type" evidence="5">
    <location>
        <begin position="1"/>
        <end position="58"/>
    </location>
</feature>
<accession>A0A5B8XTI1</accession>
<dbReference type="CDD" id="cd05466">
    <property type="entry name" value="PBP2_LTTR_substrate"/>
    <property type="match status" value="1"/>
</dbReference>
<dbReference type="PRINTS" id="PR00039">
    <property type="entry name" value="HTHLYSR"/>
</dbReference>
<dbReference type="InterPro" id="IPR050950">
    <property type="entry name" value="HTH-type_LysR_regulators"/>
</dbReference>
<evidence type="ECO:0000256" key="1">
    <source>
        <dbReference type="ARBA" id="ARBA00009437"/>
    </source>
</evidence>
<dbReference type="Gene3D" id="1.10.10.10">
    <property type="entry name" value="Winged helix-like DNA-binding domain superfamily/Winged helix DNA-binding domain"/>
    <property type="match status" value="1"/>
</dbReference>
<dbReference type="PROSITE" id="PS50931">
    <property type="entry name" value="HTH_LYSR"/>
    <property type="match status" value="1"/>
</dbReference>
<dbReference type="SUPFAM" id="SSF46785">
    <property type="entry name" value="Winged helix' DNA-binding domain"/>
    <property type="match status" value="1"/>
</dbReference>
<dbReference type="FunFam" id="1.10.10.10:FF:000001">
    <property type="entry name" value="LysR family transcriptional regulator"/>
    <property type="match status" value="1"/>
</dbReference>
<dbReference type="EMBL" id="CP042467">
    <property type="protein sequence ID" value="QED27403.1"/>
    <property type="molecule type" value="Genomic_DNA"/>
</dbReference>
<evidence type="ECO:0000256" key="3">
    <source>
        <dbReference type="ARBA" id="ARBA00023125"/>
    </source>
</evidence>
<dbReference type="Pfam" id="PF03466">
    <property type="entry name" value="LysR_substrate"/>
    <property type="match status" value="1"/>
</dbReference>
<dbReference type="SUPFAM" id="SSF53850">
    <property type="entry name" value="Periplasmic binding protein-like II"/>
    <property type="match status" value="1"/>
</dbReference>
<sequence length="289" mass="31452">MELSQLQTFLVIAREGQMTRAASVLHLTQPALSAQLSKLEEELGGPLFDRTPRGMTLTHAGEVFKPFAEEALGRLKDGERALRELRGLEAGNLAVGGGATATTYLLPPVLAQFHEAHPGLQLFVREQASSGVIDAVISGELDLGIVTLGSGERPPEPLTMARWVEDELVLVVPPGHSFEGRETYEWKDLNNLPLVLFEAGSAVRMLIDTRLQAEGTRPEIVMELRSIETIKQMVAQGIGAGFVSRFALSETTKGIRAKRDAIKRELAIVWRVDRSLNPAAAAFIQVLTA</sequence>
<dbReference type="InterPro" id="IPR005119">
    <property type="entry name" value="LysR_subst-bd"/>
</dbReference>
<comment type="similarity">
    <text evidence="1">Belongs to the LysR transcriptional regulatory family.</text>
</comment>